<organism evidence="7 8">
    <name type="scientific">Methylomicrobium album BG8</name>
    <dbReference type="NCBI Taxonomy" id="686340"/>
    <lineage>
        <taxon>Bacteria</taxon>
        <taxon>Pseudomonadati</taxon>
        <taxon>Pseudomonadota</taxon>
        <taxon>Gammaproteobacteria</taxon>
        <taxon>Methylococcales</taxon>
        <taxon>Methylococcaceae</taxon>
        <taxon>Methylomicrobium</taxon>
    </lineage>
</organism>
<dbReference type="Pfam" id="PF13103">
    <property type="entry name" value="TonB_2"/>
    <property type="match status" value="1"/>
</dbReference>
<evidence type="ECO:0000256" key="2">
    <source>
        <dbReference type="ARBA" id="ARBA00022692"/>
    </source>
</evidence>
<dbReference type="EMBL" id="CM001475">
    <property type="protein sequence ID" value="EIC28555.1"/>
    <property type="molecule type" value="Genomic_DNA"/>
</dbReference>
<gene>
    <name evidence="7" type="ORF">Metal_0721</name>
</gene>
<evidence type="ECO:0000256" key="5">
    <source>
        <dbReference type="SAM" id="MobiDB-lite"/>
    </source>
</evidence>
<reference evidence="7 8" key="1">
    <citation type="journal article" date="2013" name="Genome Announc.">
        <title>Genome Sequence of the Obligate Gammaproteobacterial Methanotroph Methylomicrobium album Strain BG8.</title>
        <authorList>
            <person name="Kits K.D."/>
            <person name="Kalyuzhnaya M.G."/>
            <person name="Klotz M.G."/>
            <person name="Jetten M.S."/>
            <person name="Op den Camp H.J."/>
            <person name="Vuilleumier S."/>
            <person name="Bringel F."/>
            <person name="Dispirito A.A."/>
            <person name="Murrell J.C."/>
            <person name="Bruce D."/>
            <person name="Cheng J.F."/>
            <person name="Copeland A."/>
            <person name="Goodwin L."/>
            <person name="Hauser L."/>
            <person name="Lajus A."/>
            <person name="Land M.L."/>
            <person name="Lapidus A."/>
            <person name="Lucas S."/>
            <person name="Medigue C."/>
            <person name="Pitluck S."/>
            <person name="Woyke T."/>
            <person name="Zeytun A."/>
            <person name="Stein L.Y."/>
        </authorList>
    </citation>
    <scope>NUCLEOTIDE SEQUENCE [LARGE SCALE GENOMIC DNA]</scope>
    <source>
        <strain evidence="7 8">BG8</strain>
    </source>
</reference>
<evidence type="ECO:0000256" key="3">
    <source>
        <dbReference type="ARBA" id="ARBA00022989"/>
    </source>
</evidence>
<dbReference type="Proteomes" id="UP000005090">
    <property type="component" value="Chromosome"/>
</dbReference>
<feature type="compositionally biased region" description="Low complexity" evidence="5">
    <location>
        <begin position="146"/>
        <end position="155"/>
    </location>
</feature>
<dbReference type="InterPro" id="IPR006260">
    <property type="entry name" value="TonB/TolA_C"/>
</dbReference>
<dbReference type="InterPro" id="IPR025874">
    <property type="entry name" value="DZR"/>
</dbReference>
<evidence type="ECO:0000256" key="1">
    <source>
        <dbReference type="ARBA" id="ARBA00004167"/>
    </source>
</evidence>
<evidence type="ECO:0000313" key="7">
    <source>
        <dbReference type="EMBL" id="EIC28555.1"/>
    </source>
</evidence>
<sequence length="264" mass="28648">MKCSFCHTENRPNAQFCDHCGASLLKVLYCRSCQTENRTTARYCDRCGAPLVPSGSARTADRLRFFKGRPVLYGAAALLLLWTAFNAYDFYESHSDGIQPASDSRPAETQDQPVTAEPTTVPPLLPTNPAIPDTVPAPSAMESEGQEAAEQAAQAAARAQAEANALATAQQAQIASAIQAIRLKINHSWIRPVMAKKGLKCRVRVRLMPDGRVVDAEIIATSGDETFDTSARNAVLQASPLPVPADKDLFEKSFRSFTFTFTPS</sequence>
<dbReference type="Gene3D" id="3.30.1150.10">
    <property type="match status" value="1"/>
</dbReference>
<accession>H8GQ96</accession>
<evidence type="ECO:0000256" key="4">
    <source>
        <dbReference type="ARBA" id="ARBA00023136"/>
    </source>
</evidence>
<dbReference type="HOGENOM" id="CLU_1052955_0_0_6"/>
<keyword evidence="2" id="KW-0812">Transmembrane</keyword>
<dbReference type="NCBIfam" id="TIGR01352">
    <property type="entry name" value="tonB_Cterm"/>
    <property type="match status" value="1"/>
</dbReference>
<keyword evidence="3" id="KW-1133">Transmembrane helix</keyword>
<keyword evidence="4" id="KW-0472">Membrane</keyword>
<dbReference type="NCBIfam" id="TIGR02794">
    <property type="entry name" value="tolA_full"/>
    <property type="match status" value="1"/>
</dbReference>
<feature type="domain" description="DZANK-type" evidence="6">
    <location>
        <begin position="3"/>
        <end position="48"/>
    </location>
</feature>
<keyword evidence="8" id="KW-1185">Reference proteome</keyword>
<dbReference type="InterPro" id="IPR014161">
    <property type="entry name" value="Tol-Pal_TolA"/>
</dbReference>
<dbReference type="GO" id="GO:0019534">
    <property type="term" value="F:toxin transmembrane transporter activity"/>
    <property type="evidence" value="ECO:0007669"/>
    <property type="project" value="InterPro"/>
</dbReference>
<dbReference type="SUPFAM" id="SSF74653">
    <property type="entry name" value="TolA/TonB C-terminal domain"/>
    <property type="match status" value="1"/>
</dbReference>
<protein>
    <submittedName>
        <fullName evidence="7">TolA protein</fullName>
    </submittedName>
</protein>
<dbReference type="Pfam" id="PF12773">
    <property type="entry name" value="DZR"/>
    <property type="match status" value="1"/>
</dbReference>
<dbReference type="AlphaFoldDB" id="H8GQ96"/>
<name>H8GQ96_METAL</name>
<proteinExistence type="predicted"/>
<dbReference type="GO" id="GO:0043213">
    <property type="term" value="P:bacteriocin transport"/>
    <property type="evidence" value="ECO:0007669"/>
    <property type="project" value="InterPro"/>
</dbReference>
<evidence type="ECO:0000313" key="8">
    <source>
        <dbReference type="Proteomes" id="UP000005090"/>
    </source>
</evidence>
<dbReference type="GO" id="GO:0016020">
    <property type="term" value="C:membrane"/>
    <property type="evidence" value="ECO:0007669"/>
    <property type="project" value="UniProtKB-SubCell"/>
</dbReference>
<comment type="subcellular location">
    <subcellularLocation>
        <location evidence="1">Membrane</location>
        <topology evidence="1">Single-pass membrane protein</topology>
    </subcellularLocation>
</comment>
<dbReference type="eggNOG" id="COG3064">
    <property type="taxonomic scope" value="Bacteria"/>
</dbReference>
<feature type="region of interest" description="Disordered" evidence="5">
    <location>
        <begin position="96"/>
        <end position="155"/>
    </location>
</feature>
<dbReference type="STRING" id="686340.Metal_0721"/>
<evidence type="ECO:0000259" key="6">
    <source>
        <dbReference type="Pfam" id="PF12773"/>
    </source>
</evidence>